<proteinExistence type="predicted"/>
<reference evidence="1" key="1">
    <citation type="submission" date="2021-02" db="EMBL/GenBank/DDBJ databases">
        <authorList>
            <consortium name="DOE Joint Genome Institute"/>
            <person name="Ahrendt S."/>
            <person name="Looney B.P."/>
            <person name="Miyauchi S."/>
            <person name="Morin E."/>
            <person name="Drula E."/>
            <person name="Courty P.E."/>
            <person name="Chicoki N."/>
            <person name="Fauchery L."/>
            <person name="Kohler A."/>
            <person name="Kuo A."/>
            <person name="Labutti K."/>
            <person name="Pangilinan J."/>
            <person name="Lipzen A."/>
            <person name="Riley R."/>
            <person name="Andreopoulos W."/>
            <person name="He G."/>
            <person name="Johnson J."/>
            <person name="Barry K.W."/>
            <person name="Grigoriev I.V."/>
            <person name="Nagy L."/>
            <person name="Hibbett D."/>
            <person name="Henrissat B."/>
            <person name="Matheny P.B."/>
            <person name="Labbe J."/>
            <person name="Martin F."/>
        </authorList>
    </citation>
    <scope>NUCLEOTIDE SEQUENCE</scope>
    <source>
        <strain evidence="1">EC-137</strain>
    </source>
</reference>
<gene>
    <name evidence="1" type="ORF">K488DRAFT_89000</name>
</gene>
<organism evidence="1 2">
    <name type="scientific">Vararia minispora EC-137</name>
    <dbReference type="NCBI Taxonomy" id="1314806"/>
    <lineage>
        <taxon>Eukaryota</taxon>
        <taxon>Fungi</taxon>
        <taxon>Dikarya</taxon>
        <taxon>Basidiomycota</taxon>
        <taxon>Agaricomycotina</taxon>
        <taxon>Agaricomycetes</taxon>
        <taxon>Russulales</taxon>
        <taxon>Lachnocladiaceae</taxon>
        <taxon>Vararia</taxon>
    </lineage>
</organism>
<name>A0ACB8QC18_9AGAM</name>
<reference evidence="1" key="2">
    <citation type="journal article" date="2022" name="New Phytol.">
        <title>Evolutionary transition to the ectomycorrhizal habit in the genomes of a hyperdiverse lineage of mushroom-forming fungi.</title>
        <authorList>
            <person name="Looney B."/>
            <person name="Miyauchi S."/>
            <person name="Morin E."/>
            <person name="Drula E."/>
            <person name="Courty P.E."/>
            <person name="Kohler A."/>
            <person name="Kuo A."/>
            <person name="LaButti K."/>
            <person name="Pangilinan J."/>
            <person name="Lipzen A."/>
            <person name="Riley R."/>
            <person name="Andreopoulos W."/>
            <person name="He G."/>
            <person name="Johnson J."/>
            <person name="Nolan M."/>
            <person name="Tritt A."/>
            <person name="Barry K.W."/>
            <person name="Grigoriev I.V."/>
            <person name="Nagy L.G."/>
            <person name="Hibbett D."/>
            <person name="Henrissat B."/>
            <person name="Matheny P.B."/>
            <person name="Labbe J."/>
            <person name="Martin F.M."/>
        </authorList>
    </citation>
    <scope>NUCLEOTIDE SEQUENCE</scope>
    <source>
        <strain evidence="1">EC-137</strain>
    </source>
</reference>
<dbReference type="EMBL" id="MU273694">
    <property type="protein sequence ID" value="KAI0029163.1"/>
    <property type="molecule type" value="Genomic_DNA"/>
</dbReference>
<keyword evidence="1" id="KW-0863">Zinc-finger</keyword>
<keyword evidence="1" id="KW-0479">Metal-binding</keyword>
<evidence type="ECO:0000313" key="1">
    <source>
        <dbReference type="EMBL" id="KAI0029163.1"/>
    </source>
</evidence>
<dbReference type="Proteomes" id="UP000814128">
    <property type="component" value="Unassembled WGS sequence"/>
</dbReference>
<protein>
    <submittedName>
        <fullName evidence="1">Zinc-finger of the MIZ type in Nse subunit-domain-containing protein</fullName>
    </submittedName>
</protein>
<evidence type="ECO:0000313" key="2">
    <source>
        <dbReference type="Proteomes" id="UP000814128"/>
    </source>
</evidence>
<comment type="caution">
    <text evidence="1">The sequence shown here is derived from an EMBL/GenBank/DDBJ whole genome shotgun (WGS) entry which is preliminary data.</text>
</comment>
<sequence length="339" mass="37735">MPVSRRRRAALVDDVEDADPTQQAEQDDVDMEEEEPQPRRAKGKGKAPMTNGHSRAAQRQENGAGGDDAADDDDDAPINEETFGNKPINMHEGQKLQGIAQDWTQMATLLKNSAFTLLNEVAGAVAEVNEGKDSEEVGKLDVLMRELVDIHVELGLHAETLSELHQAIRGQEEDNLLERYEAGSEEKANTYMTKTSRQKYAKNEAYISFRQTIWESLNPEKGMPPIVELIPKEDGDVSDDDDDDIQVGGLVQDLKCPLTLTLMVNPVTSMVCNHSFSKEAIDLHLGSNKYTKKRCPATGCNKMICGNDFKPNKNLERRIKAQQRRQAQDDDSSGEEVIE</sequence>
<keyword evidence="1" id="KW-0862">Zinc</keyword>
<keyword evidence="2" id="KW-1185">Reference proteome</keyword>
<accession>A0ACB8QC18</accession>